<evidence type="ECO:0000259" key="3">
    <source>
        <dbReference type="Pfam" id="PF08501"/>
    </source>
</evidence>
<evidence type="ECO:0000313" key="4">
    <source>
        <dbReference type="EMBL" id="GAA2575702.1"/>
    </source>
</evidence>
<organism evidence="4 5">
    <name type="scientific">Microbacterium binotii</name>
    <dbReference type="NCBI Taxonomy" id="462710"/>
    <lineage>
        <taxon>Bacteria</taxon>
        <taxon>Bacillati</taxon>
        <taxon>Actinomycetota</taxon>
        <taxon>Actinomycetes</taxon>
        <taxon>Micrococcales</taxon>
        <taxon>Microbacteriaceae</taxon>
        <taxon>Microbacterium</taxon>
    </lineage>
</organism>
<name>A0ABN3PA22_9MICO</name>
<sequence>MLSGTRLAVWGDPIAHSRSPLLHAAAYDALDAPWTYDRRRVDEAGFPAALSSLDASWRGLSLTMPLKSAASRAAVAHDARARSTGAVNTLLLGPRGPRGYNTDVGGIVAALGEAGVGQVSSARILGAGATATSALVALSEMGVASVEILARRPDAADELVARGTELGMRTTARSLDGPHRAVEVTVATLPGDAVLPSATVSSLADAGGTLMDVVYGTWPTPLSAAWSDRGLTAVSGLPMLLHQALRQVRVFVGGEQDQPLDDEARVLAAMRRALVGE</sequence>
<dbReference type="SUPFAM" id="SSF53223">
    <property type="entry name" value="Aminoacid dehydrogenase-like, N-terminal domain"/>
    <property type="match status" value="1"/>
</dbReference>
<dbReference type="InterPro" id="IPR022893">
    <property type="entry name" value="Shikimate_DH_fam"/>
</dbReference>
<dbReference type="Gene3D" id="3.40.50.720">
    <property type="entry name" value="NAD(P)-binding Rossmann-like Domain"/>
    <property type="match status" value="1"/>
</dbReference>
<reference evidence="5" key="1">
    <citation type="journal article" date="2019" name="Int. J. Syst. Evol. Microbiol.">
        <title>The Global Catalogue of Microorganisms (GCM) 10K type strain sequencing project: providing services to taxonomists for standard genome sequencing and annotation.</title>
        <authorList>
            <consortium name="The Broad Institute Genomics Platform"/>
            <consortium name="The Broad Institute Genome Sequencing Center for Infectious Disease"/>
            <person name="Wu L."/>
            <person name="Ma J."/>
        </authorList>
    </citation>
    <scope>NUCLEOTIDE SEQUENCE [LARGE SCALE GENOMIC DNA]</scope>
    <source>
        <strain evidence="5">JCM 16365</strain>
    </source>
</reference>
<gene>
    <name evidence="4" type="ORF">GCM10009862_13710</name>
</gene>
<keyword evidence="5" id="KW-1185">Reference proteome</keyword>
<dbReference type="Pfam" id="PF08501">
    <property type="entry name" value="Shikimate_dh_N"/>
    <property type="match status" value="1"/>
</dbReference>
<dbReference type="EMBL" id="BAAARI010000011">
    <property type="protein sequence ID" value="GAA2575702.1"/>
    <property type="molecule type" value="Genomic_DNA"/>
</dbReference>
<evidence type="ECO:0000256" key="2">
    <source>
        <dbReference type="ARBA" id="ARBA00023141"/>
    </source>
</evidence>
<dbReference type="InterPro" id="IPR013708">
    <property type="entry name" value="Shikimate_DH-bd_N"/>
</dbReference>
<keyword evidence="2" id="KW-0028">Amino-acid biosynthesis</keyword>
<dbReference type="SUPFAM" id="SSF51735">
    <property type="entry name" value="NAD(P)-binding Rossmann-fold domains"/>
    <property type="match status" value="1"/>
</dbReference>
<evidence type="ECO:0000313" key="5">
    <source>
        <dbReference type="Proteomes" id="UP001500274"/>
    </source>
</evidence>
<comment type="pathway">
    <text evidence="1">Metabolic intermediate biosynthesis; chorismate biosynthesis; chorismate from D-erythrose 4-phosphate and phosphoenolpyruvate: step 4/7.</text>
</comment>
<dbReference type="InterPro" id="IPR036291">
    <property type="entry name" value="NAD(P)-bd_dom_sf"/>
</dbReference>
<dbReference type="PANTHER" id="PTHR21089">
    <property type="entry name" value="SHIKIMATE DEHYDROGENASE"/>
    <property type="match status" value="1"/>
</dbReference>
<dbReference type="PANTHER" id="PTHR21089:SF1">
    <property type="entry name" value="BIFUNCTIONAL 3-DEHYDROQUINATE DEHYDRATASE_SHIKIMATE DEHYDROGENASE, CHLOROPLASTIC"/>
    <property type="match status" value="1"/>
</dbReference>
<dbReference type="CDD" id="cd01065">
    <property type="entry name" value="NAD_bind_Shikimate_DH"/>
    <property type="match status" value="1"/>
</dbReference>
<comment type="caution">
    <text evidence="4">The sequence shown here is derived from an EMBL/GenBank/DDBJ whole genome shotgun (WGS) entry which is preliminary data.</text>
</comment>
<proteinExistence type="predicted"/>
<feature type="domain" description="Shikimate dehydrogenase substrate binding N-terminal" evidence="3">
    <location>
        <begin position="9"/>
        <end position="90"/>
    </location>
</feature>
<dbReference type="InterPro" id="IPR046346">
    <property type="entry name" value="Aminoacid_DH-like_N_sf"/>
</dbReference>
<accession>A0ABN3PA22</accession>
<protein>
    <submittedName>
        <fullName evidence="4">Shikimate dehydrogenase</fullName>
    </submittedName>
</protein>
<keyword evidence="2" id="KW-0057">Aromatic amino acid biosynthesis</keyword>
<dbReference type="Proteomes" id="UP001500274">
    <property type="component" value="Unassembled WGS sequence"/>
</dbReference>
<evidence type="ECO:0000256" key="1">
    <source>
        <dbReference type="ARBA" id="ARBA00004871"/>
    </source>
</evidence>
<dbReference type="Gene3D" id="3.40.50.10860">
    <property type="entry name" value="Leucine Dehydrogenase, chain A, domain 1"/>
    <property type="match status" value="1"/>
</dbReference>
<dbReference type="NCBIfam" id="NF001311">
    <property type="entry name" value="PRK00258.1-3"/>
    <property type="match status" value="1"/>
</dbReference>